<reference evidence="8 10" key="4">
    <citation type="journal article" date="2015" name="BMC Genomics">
        <title>The completed genome sequence of the pathogenic ascomycete fungus Fusarium graminearum.</title>
        <authorList>
            <person name="King R."/>
            <person name="Urban M."/>
            <person name="Hammond-Kosack M.C."/>
            <person name="Hassani-Pak K."/>
            <person name="Hammond-Kosack K.E."/>
        </authorList>
    </citation>
    <scope>NUCLEOTIDE SEQUENCE [LARGE SCALE GENOMIC DNA]</scope>
    <source>
        <strain evidence="10">ATCC MYA-4620 / CBS 123657 / FGSC 9075 / NRRL 31084 / PH-1</strain>
        <strain evidence="8">PH-1</strain>
    </source>
</reference>
<reference evidence="9" key="5">
    <citation type="submission" date="2017-01" db="UniProtKB">
        <authorList>
            <consortium name="EnsemblFungi"/>
        </authorList>
    </citation>
    <scope>IDENTIFICATION</scope>
    <source>
        <strain evidence="9">PH-1 / ATCC MYA-4620 / FGSC 9075 / NRRL 31084</strain>
    </source>
</reference>
<reference evidence="9 10" key="2">
    <citation type="journal article" date="2010" name="Nature">
        <title>Comparative genomics reveals mobile pathogenicity chromosomes in Fusarium.</title>
        <authorList>
            <person name="Ma L.J."/>
            <person name="van der Does H.C."/>
            <person name="Borkovich K.A."/>
            <person name="Coleman J.J."/>
            <person name="Daboussi M.J."/>
            <person name="Di Pietro A."/>
            <person name="Dufresne M."/>
            <person name="Freitag M."/>
            <person name="Grabherr M."/>
            <person name="Henrissat B."/>
            <person name="Houterman P.M."/>
            <person name="Kang S."/>
            <person name="Shim W.B."/>
            <person name="Woloshuk C."/>
            <person name="Xie X."/>
            <person name="Xu J.R."/>
            <person name="Antoniw J."/>
            <person name="Baker S.E."/>
            <person name="Bluhm B.H."/>
            <person name="Breakspear A."/>
            <person name="Brown D.W."/>
            <person name="Butchko R.A."/>
            <person name="Chapman S."/>
            <person name="Coulson R."/>
            <person name="Coutinho P.M."/>
            <person name="Danchin E.G."/>
            <person name="Diener A."/>
            <person name="Gale L.R."/>
            <person name="Gardiner D.M."/>
            <person name="Goff S."/>
            <person name="Hammond-Kosack K.E."/>
            <person name="Hilburn K."/>
            <person name="Hua-Van A."/>
            <person name="Jonkers W."/>
            <person name="Kazan K."/>
            <person name="Kodira C.D."/>
            <person name="Koehrsen M."/>
            <person name="Kumar L."/>
            <person name="Lee Y.H."/>
            <person name="Li L."/>
            <person name="Manners J.M."/>
            <person name="Miranda-Saavedra D."/>
            <person name="Mukherjee M."/>
            <person name="Park G."/>
            <person name="Park J."/>
            <person name="Park S.Y."/>
            <person name="Proctor R.H."/>
            <person name="Regev A."/>
            <person name="Ruiz-Roldan M.C."/>
            <person name="Sain D."/>
            <person name="Sakthikumar S."/>
            <person name="Sykes S."/>
            <person name="Schwartz D.C."/>
            <person name="Turgeon B.G."/>
            <person name="Wapinski I."/>
            <person name="Yoder O."/>
            <person name="Young S."/>
            <person name="Zeng Q."/>
            <person name="Zhou S."/>
            <person name="Galagan J."/>
            <person name="Cuomo C.A."/>
            <person name="Kistler H.C."/>
            <person name="Rep M."/>
        </authorList>
    </citation>
    <scope>GENOME REANNOTATION</scope>
    <source>
        <strain evidence="10">ATCC MYA-4620 / CBS 123657 / FGSC 9075 / NRRL 31084 / PH-1</strain>
        <strain evidence="9">PH-1 / ATCC MYA-4620 / FGSC 9075 / NRRL 31084</strain>
    </source>
</reference>
<dbReference type="GO" id="GO:0016705">
    <property type="term" value="F:oxidoreductase activity, acting on paired donors, with incorporation or reduction of molecular oxygen"/>
    <property type="evidence" value="ECO:0007669"/>
    <property type="project" value="InterPro"/>
</dbReference>
<dbReference type="GO" id="GO:0005506">
    <property type="term" value="F:iron ion binding"/>
    <property type="evidence" value="ECO:0007669"/>
    <property type="project" value="InterPro"/>
</dbReference>
<dbReference type="VEuPathDB" id="FungiDB:FGRAMPH1_01G08807"/>
<gene>
    <name evidence="8" type="ORF">FGRAMPH1_01T08807</name>
</gene>
<dbReference type="InParanoid" id="A0A0E0RY81"/>
<name>A0A0E0RY81_GIBZE</name>
<comment type="similarity">
    <text evidence="6">Belongs to the cytochrome P450 family.</text>
</comment>
<keyword evidence="3 5" id="KW-0479">Metal-binding</keyword>
<proteinExistence type="inferred from homology"/>
<protein>
    <submittedName>
        <fullName evidence="8">Chromosome 2, complete genome</fullName>
    </submittedName>
</protein>
<dbReference type="SUPFAM" id="SSF48264">
    <property type="entry name" value="Cytochrome P450"/>
    <property type="match status" value="1"/>
</dbReference>
<dbReference type="PANTHER" id="PTHR24305:SF190">
    <property type="entry name" value="P450, PUTATIVE (EUROFUNG)-RELATED"/>
    <property type="match status" value="1"/>
</dbReference>
<dbReference type="GO" id="GO:0004497">
    <property type="term" value="F:monooxygenase activity"/>
    <property type="evidence" value="ECO:0007669"/>
    <property type="project" value="UniProtKB-KW"/>
</dbReference>
<dbReference type="InterPro" id="IPR036396">
    <property type="entry name" value="Cyt_P450_sf"/>
</dbReference>
<dbReference type="InterPro" id="IPR002401">
    <property type="entry name" value="Cyt_P450_E_grp-I"/>
</dbReference>
<dbReference type="AlphaFoldDB" id="A0A0E0RY81"/>
<evidence type="ECO:0000256" key="2">
    <source>
        <dbReference type="ARBA" id="ARBA00022617"/>
    </source>
</evidence>
<keyword evidence="4 5" id="KW-0408">Iron</keyword>
<accession>A0A0E0RY81</accession>
<keyword evidence="7" id="KW-1133">Transmembrane helix</keyword>
<dbReference type="GO" id="GO:0020037">
    <property type="term" value="F:heme binding"/>
    <property type="evidence" value="ECO:0007669"/>
    <property type="project" value="InterPro"/>
</dbReference>
<dbReference type="PROSITE" id="PS00086">
    <property type="entry name" value="CYTOCHROME_P450"/>
    <property type="match status" value="1"/>
</dbReference>
<keyword evidence="7" id="KW-0812">Transmembrane</keyword>
<dbReference type="CDD" id="cd11060">
    <property type="entry name" value="CYP57A1-like"/>
    <property type="match status" value="1"/>
</dbReference>
<keyword evidence="10" id="KW-1185">Reference proteome</keyword>
<dbReference type="InterPro" id="IPR001128">
    <property type="entry name" value="Cyt_P450"/>
</dbReference>
<dbReference type="EMBL" id="HG970333">
    <property type="protein sequence ID" value="CEF76206.1"/>
    <property type="molecule type" value="Genomic_DNA"/>
</dbReference>
<dbReference type="InterPro" id="IPR017972">
    <property type="entry name" value="Cyt_P450_CS"/>
</dbReference>
<dbReference type="STRING" id="229533.A0A0E0RY81"/>
<feature type="transmembrane region" description="Helical" evidence="7">
    <location>
        <begin position="6"/>
        <end position="23"/>
    </location>
</feature>
<evidence type="ECO:0000256" key="7">
    <source>
        <dbReference type="SAM" id="Phobius"/>
    </source>
</evidence>
<feature type="binding site" description="axial binding residue" evidence="5">
    <location>
        <position position="450"/>
    </location>
    <ligand>
        <name>heme</name>
        <dbReference type="ChEBI" id="CHEBI:30413"/>
    </ligand>
    <ligandPart>
        <name>Fe</name>
        <dbReference type="ChEBI" id="CHEBI:18248"/>
    </ligandPart>
</feature>
<keyword evidence="7" id="KW-0472">Membrane</keyword>
<evidence type="ECO:0000256" key="3">
    <source>
        <dbReference type="ARBA" id="ARBA00022723"/>
    </source>
</evidence>
<dbReference type="InterPro" id="IPR050121">
    <property type="entry name" value="Cytochrome_P450_monoxygenase"/>
</dbReference>
<dbReference type="PRINTS" id="PR00385">
    <property type="entry name" value="P450"/>
</dbReference>
<evidence type="ECO:0000313" key="9">
    <source>
        <dbReference type="EnsemblFungi" id="CEF76206"/>
    </source>
</evidence>
<dbReference type="eggNOG" id="KOG0158">
    <property type="taxonomic scope" value="Eukaryota"/>
</dbReference>
<dbReference type="EnsemblFungi" id="CEF76206">
    <property type="protein sequence ID" value="CEF76206"/>
    <property type="gene ID" value="FGRRES_17130"/>
</dbReference>
<evidence type="ECO:0000313" key="8">
    <source>
        <dbReference type="EMBL" id="CEF76206.1"/>
    </source>
</evidence>
<reference evidence="9 10" key="1">
    <citation type="journal article" date="2007" name="Science">
        <title>The Fusarium graminearum genome reveals a link between localized polymorphism and pathogen specialization.</title>
        <authorList>
            <person name="Cuomo C.A."/>
            <person name="Gueldener U."/>
            <person name="Xu J.-R."/>
            <person name="Trail F."/>
            <person name="Turgeon B.G."/>
            <person name="Di Pietro A."/>
            <person name="Walton J.D."/>
            <person name="Ma L.-J."/>
            <person name="Baker S.E."/>
            <person name="Rep M."/>
            <person name="Adam G."/>
            <person name="Antoniw J."/>
            <person name="Baldwin T."/>
            <person name="Calvo S.E."/>
            <person name="Chang Y.-L."/>
            <person name="DeCaprio D."/>
            <person name="Gale L.R."/>
            <person name="Gnerre S."/>
            <person name="Goswami R.S."/>
            <person name="Hammond-Kosack K."/>
            <person name="Harris L.J."/>
            <person name="Hilburn K."/>
            <person name="Kennell J.C."/>
            <person name="Kroken S."/>
            <person name="Magnuson J.K."/>
            <person name="Mannhaupt G."/>
            <person name="Mauceli E.W."/>
            <person name="Mewes H.-W."/>
            <person name="Mitterbauer R."/>
            <person name="Muehlbauer G."/>
            <person name="Muensterkoetter M."/>
            <person name="Nelson D."/>
            <person name="O'Donnell K."/>
            <person name="Ouellet T."/>
            <person name="Qi W."/>
            <person name="Quesneville H."/>
            <person name="Roncero M.I.G."/>
            <person name="Seong K.-Y."/>
            <person name="Tetko I.V."/>
            <person name="Urban M."/>
            <person name="Waalwijk C."/>
            <person name="Ward T.J."/>
            <person name="Yao J."/>
            <person name="Birren B.W."/>
            <person name="Kistler H.C."/>
        </authorList>
    </citation>
    <scope>NUCLEOTIDE SEQUENCE [LARGE SCALE GENOMIC DNA]</scope>
    <source>
        <strain evidence="10">ATCC MYA-4620 / CBS 123657 / FGSC 9075 / NRRL 31084 / PH-1</strain>
        <strain evidence="9">PH-1 / ATCC MYA-4620 / FGSC 9075 / NRRL 31084</strain>
    </source>
</reference>
<keyword evidence="6" id="KW-0560">Oxidoreductase</keyword>
<dbReference type="FunFam" id="1.10.630.10:FF:000050">
    <property type="entry name" value="Cytochrome P450 monooxygenase"/>
    <property type="match status" value="1"/>
</dbReference>
<dbReference type="PANTHER" id="PTHR24305">
    <property type="entry name" value="CYTOCHROME P450"/>
    <property type="match status" value="1"/>
</dbReference>
<evidence type="ECO:0000256" key="5">
    <source>
        <dbReference type="PIRSR" id="PIRSR602401-1"/>
    </source>
</evidence>
<reference key="3">
    <citation type="submission" date="2014-02" db="EMBL/GenBank/DDBJ databases">
        <title>A revised Fusarium graminearum genomic reference sequence using whole shotgun re-sequencing.</title>
        <authorList>
            <person name="King R."/>
            <person name="Urban M."/>
            <person name="Hassani-Pak K."/>
            <person name="Hammond-Kosack K."/>
        </authorList>
    </citation>
    <scope>NUCLEOTIDE SEQUENCE</scope>
    <source>
        <strain>PH-1</strain>
    </source>
</reference>
<sequence>MPFLNWISIWAIGIVAYLLAFFIRLGRSPLRQVPGPFVARFTDAWYLYRTWKGHFEQDNLALHRQHGPIVRYGVNRYSIDDPLASKTIYGPGSKFAKSTWYDAWTAPDSPWNLFSDRSIKHHSEARRQYQSTYAMSALIGYESYVDECAELFSCRLAELSQGGTSVNIAHWLQCYAFDVIASITYSKRLGFLDQGEDIAGLMQTLKSSISFATLVGIYSRWHPILFRLVSLVPGSGSNGFLHVERFTRSCINDCKANPRAVHDDHEKSSDSGISFLHKFLDKHQKDPEKFTQYHIFSGCTANMAAGSDTTAISLSSILYFLLKNPQSMKKLRDEIDSKQKEGKLSECPTFKESQDMPYFQVVIKEALRMHPATGLPLERVVPEGGADLCGQHFPQGTIIGVNSWVQHRNVGIFGPDADTFNPERWLTDDPAKLSLMNQHWMPFGLGSRTCIGRHVSMLEICKLVPRLVRDFDFELAGDLALPNSEWELKNHWFVFQNNFFVRVRLRTSQ</sequence>
<evidence type="ECO:0000313" key="10">
    <source>
        <dbReference type="Proteomes" id="UP000070720"/>
    </source>
</evidence>
<organism evidence="9">
    <name type="scientific">Gibberella zeae (strain ATCC MYA-4620 / CBS 123657 / FGSC 9075 / NRRL 31084 / PH-1)</name>
    <name type="common">Wheat head blight fungus</name>
    <name type="synonym">Fusarium graminearum</name>
    <dbReference type="NCBI Taxonomy" id="229533"/>
    <lineage>
        <taxon>Eukaryota</taxon>
        <taxon>Fungi</taxon>
        <taxon>Dikarya</taxon>
        <taxon>Ascomycota</taxon>
        <taxon>Pezizomycotina</taxon>
        <taxon>Sordariomycetes</taxon>
        <taxon>Hypocreomycetidae</taxon>
        <taxon>Hypocreales</taxon>
        <taxon>Nectriaceae</taxon>
        <taxon>Fusarium</taxon>
    </lineage>
</organism>
<evidence type="ECO:0000256" key="4">
    <source>
        <dbReference type="ARBA" id="ARBA00023004"/>
    </source>
</evidence>
<dbReference type="PRINTS" id="PR00463">
    <property type="entry name" value="EP450I"/>
</dbReference>
<dbReference type="Proteomes" id="UP000070720">
    <property type="component" value="Chromosome 2"/>
</dbReference>
<dbReference type="Pfam" id="PF00067">
    <property type="entry name" value="p450"/>
    <property type="match status" value="1"/>
</dbReference>
<keyword evidence="6" id="KW-0503">Monooxygenase</keyword>
<dbReference type="Gene3D" id="1.10.630.10">
    <property type="entry name" value="Cytochrome P450"/>
    <property type="match status" value="1"/>
</dbReference>
<evidence type="ECO:0000256" key="6">
    <source>
        <dbReference type="RuleBase" id="RU000461"/>
    </source>
</evidence>
<comment type="cofactor">
    <cofactor evidence="1 5">
        <name>heme</name>
        <dbReference type="ChEBI" id="CHEBI:30413"/>
    </cofactor>
</comment>
<keyword evidence="2 5" id="KW-0349">Heme</keyword>
<evidence type="ECO:0000256" key="1">
    <source>
        <dbReference type="ARBA" id="ARBA00001971"/>
    </source>
</evidence>